<dbReference type="AlphaFoldDB" id="A0A6A5XXI4"/>
<evidence type="ECO:0000313" key="2">
    <source>
        <dbReference type="EMBL" id="KAF2017872.1"/>
    </source>
</evidence>
<feature type="region of interest" description="Disordered" evidence="1">
    <location>
        <begin position="1"/>
        <end position="24"/>
    </location>
</feature>
<organism evidence="2 3">
    <name type="scientific">Aaosphaeria arxii CBS 175.79</name>
    <dbReference type="NCBI Taxonomy" id="1450172"/>
    <lineage>
        <taxon>Eukaryota</taxon>
        <taxon>Fungi</taxon>
        <taxon>Dikarya</taxon>
        <taxon>Ascomycota</taxon>
        <taxon>Pezizomycotina</taxon>
        <taxon>Dothideomycetes</taxon>
        <taxon>Pleosporomycetidae</taxon>
        <taxon>Pleosporales</taxon>
        <taxon>Pleosporales incertae sedis</taxon>
        <taxon>Aaosphaeria</taxon>
    </lineage>
</organism>
<dbReference type="GeneID" id="54283219"/>
<reference evidence="2" key="1">
    <citation type="journal article" date="2020" name="Stud. Mycol.">
        <title>101 Dothideomycetes genomes: a test case for predicting lifestyles and emergence of pathogens.</title>
        <authorList>
            <person name="Haridas S."/>
            <person name="Albert R."/>
            <person name="Binder M."/>
            <person name="Bloem J."/>
            <person name="Labutti K."/>
            <person name="Salamov A."/>
            <person name="Andreopoulos B."/>
            <person name="Baker S."/>
            <person name="Barry K."/>
            <person name="Bills G."/>
            <person name="Bluhm B."/>
            <person name="Cannon C."/>
            <person name="Castanera R."/>
            <person name="Culley D."/>
            <person name="Daum C."/>
            <person name="Ezra D."/>
            <person name="Gonzalez J."/>
            <person name="Henrissat B."/>
            <person name="Kuo A."/>
            <person name="Liang C."/>
            <person name="Lipzen A."/>
            <person name="Lutzoni F."/>
            <person name="Magnuson J."/>
            <person name="Mondo S."/>
            <person name="Nolan M."/>
            <person name="Ohm R."/>
            <person name="Pangilinan J."/>
            <person name="Park H.-J."/>
            <person name="Ramirez L."/>
            <person name="Alfaro M."/>
            <person name="Sun H."/>
            <person name="Tritt A."/>
            <person name="Yoshinaga Y."/>
            <person name="Zwiers L.-H."/>
            <person name="Turgeon B."/>
            <person name="Goodwin S."/>
            <person name="Spatafora J."/>
            <person name="Crous P."/>
            <person name="Grigoriev I."/>
        </authorList>
    </citation>
    <scope>NUCLEOTIDE SEQUENCE</scope>
    <source>
        <strain evidence="2">CBS 175.79</strain>
    </source>
</reference>
<dbReference type="EMBL" id="ML978068">
    <property type="protein sequence ID" value="KAF2017872.1"/>
    <property type="molecule type" value="Genomic_DNA"/>
</dbReference>
<dbReference type="Proteomes" id="UP000799778">
    <property type="component" value="Unassembled WGS sequence"/>
</dbReference>
<sequence>MSSSNQGSAGGVPSPSDSQRRDEVGLKDLSAELVEMIGTQAETRDLLNFRLADKETEQKTRNTFTDRVVKNWRMDFEQADLDLLQELNVNENFSDSLRNLVITDVCQPERTRFSRSPDLSLADFRAEIRPEEERLISILSMNNLRPSGILFHLIDQHKYYPAELSRIDSAFATVWRIVTSVKMDVRFIETRTHQPNESIVAVGINRDNQGAANSYENIHKIDLVFKPGRVHDQYEPFLFGPQVTDHKLQWCDQDVHDVFPSKAHEAKL</sequence>
<accession>A0A6A5XXI4</accession>
<keyword evidence="3" id="KW-1185">Reference proteome</keyword>
<dbReference type="RefSeq" id="XP_033386211.1">
    <property type="nucleotide sequence ID" value="XM_033525822.1"/>
</dbReference>
<evidence type="ECO:0000256" key="1">
    <source>
        <dbReference type="SAM" id="MobiDB-lite"/>
    </source>
</evidence>
<protein>
    <submittedName>
        <fullName evidence="2">Uncharacterized protein</fullName>
    </submittedName>
</protein>
<proteinExistence type="predicted"/>
<name>A0A6A5XXI4_9PLEO</name>
<gene>
    <name evidence="2" type="ORF">BU24DRAFT_407839</name>
</gene>
<evidence type="ECO:0000313" key="3">
    <source>
        <dbReference type="Proteomes" id="UP000799778"/>
    </source>
</evidence>